<reference evidence="2 3" key="1">
    <citation type="submission" date="2016-10" db="EMBL/GenBank/DDBJ databases">
        <authorList>
            <person name="de Groot N.N."/>
        </authorList>
    </citation>
    <scope>NUCLEOTIDE SEQUENCE [LARGE SCALE GENOMIC DNA]</scope>
    <source>
        <strain evidence="2 3">CGMCC 4.6533</strain>
    </source>
</reference>
<gene>
    <name evidence="2" type="ORF">SAMN05421869_1114</name>
</gene>
<organism evidence="2 3">
    <name type="scientific">Nonomuraea jiangxiensis</name>
    <dbReference type="NCBI Taxonomy" id="633440"/>
    <lineage>
        <taxon>Bacteria</taxon>
        <taxon>Bacillati</taxon>
        <taxon>Actinomycetota</taxon>
        <taxon>Actinomycetes</taxon>
        <taxon>Streptosporangiales</taxon>
        <taxon>Streptosporangiaceae</taxon>
        <taxon>Nonomuraea</taxon>
    </lineage>
</organism>
<evidence type="ECO:0000313" key="2">
    <source>
        <dbReference type="EMBL" id="SDJ53754.1"/>
    </source>
</evidence>
<name>A0A1G8UJH4_9ACTN</name>
<keyword evidence="1" id="KW-1133">Transmembrane helix</keyword>
<keyword evidence="1" id="KW-0812">Transmembrane</keyword>
<sequence>MADTGPAAGIVYVILSAIGFFGLVEWIRKRWNIRTGQPGERTRE</sequence>
<keyword evidence="3" id="KW-1185">Reference proteome</keyword>
<dbReference type="AlphaFoldDB" id="A0A1G8UJH4"/>
<evidence type="ECO:0000256" key="1">
    <source>
        <dbReference type="SAM" id="Phobius"/>
    </source>
</evidence>
<dbReference type="Proteomes" id="UP000199202">
    <property type="component" value="Unassembled WGS sequence"/>
</dbReference>
<proteinExistence type="predicted"/>
<evidence type="ECO:0000313" key="3">
    <source>
        <dbReference type="Proteomes" id="UP000199202"/>
    </source>
</evidence>
<accession>A0A1G8UJH4</accession>
<dbReference type="EMBL" id="FNDJ01000011">
    <property type="protein sequence ID" value="SDJ53754.1"/>
    <property type="molecule type" value="Genomic_DNA"/>
</dbReference>
<protein>
    <submittedName>
        <fullName evidence="2">Uncharacterized protein</fullName>
    </submittedName>
</protein>
<keyword evidence="1" id="KW-0472">Membrane</keyword>
<feature type="transmembrane region" description="Helical" evidence="1">
    <location>
        <begin position="6"/>
        <end position="27"/>
    </location>
</feature>